<dbReference type="GO" id="GO:0016829">
    <property type="term" value="F:lyase activity"/>
    <property type="evidence" value="ECO:0007669"/>
    <property type="project" value="UniProtKB-ARBA"/>
</dbReference>
<gene>
    <name evidence="5" type="primary">ubiG</name>
    <name evidence="7" type="ORF">SR41_15360</name>
</gene>
<dbReference type="EMBL" id="JXTP01000083">
    <property type="protein sequence ID" value="KIU26266.1"/>
    <property type="molecule type" value="Genomic_DNA"/>
</dbReference>
<dbReference type="PATRIC" id="fig|1549858.7.peg.2284"/>
<evidence type="ECO:0000256" key="3">
    <source>
        <dbReference type="ARBA" id="ARBA00022688"/>
    </source>
</evidence>
<accession>A0A0D1MEZ5</accession>
<name>A0A0D1MEZ5_9SPHN</name>
<sequence length="253" mass="26668">MASASSTIDPAGGVTGATTIDPREAEHFGRMAKDWWDPKGSSAMLHKLNPVRLRYIRAAIDLHWDGDDTSFTPLAGKAALDVGCGAGLLAEPLARLGAAVTGIDAAAENIAVAEAHAAQSGLAIDYRATGIERMTGRFDLVTSLEVIEHVSDPAGFVRGLAEALNDDGLLILSTPNRTPLSRLALITLAEGTGRIPRGTHDWDKFLTPEELTDLLTRAGLTVTDVTGLSFSPATGFTLSDSTALDYFVTAKRV</sequence>
<feature type="binding site" evidence="5">
    <location>
        <position position="104"/>
    </location>
    <ligand>
        <name>S-adenosyl-L-methionine</name>
        <dbReference type="ChEBI" id="CHEBI:59789"/>
    </ligand>
</feature>
<dbReference type="Proteomes" id="UP000033203">
    <property type="component" value="Unassembled WGS sequence"/>
</dbReference>
<dbReference type="GO" id="GO:0010420">
    <property type="term" value="F:polyprenyldihydroxybenzoate methyltransferase activity"/>
    <property type="evidence" value="ECO:0007669"/>
    <property type="project" value="InterPro"/>
</dbReference>
<keyword evidence="1 5" id="KW-0489">Methyltransferase</keyword>
<dbReference type="PANTHER" id="PTHR43464">
    <property type="entry name" value="METHYLTRANSFERASE"/>
    <property type="match status" value="1"/>
</dbReference>
<evidence type="ECO:0000256" key="1">
    <source>
        <dbReference type="ARBA" id="ARBA00022603"/>
    </source>
</evidence>
<protein>
    <recommendedName>
        <fullName evidence="5">Ubiquinone biosynthesis O-methyltransferase</fullName>
    </recommendedName>
    <alternativeName>
        <fullName evidence="5">2-polyprenyl-6-hydroxyphenol methylase</fullName>
        <ecNumber evidence="5">2.1.1.222</ecNumber>
    </alternativeName>
    <alternativeName>
        <fullName evidence="5">3-demethylubiquinone 3-O-methyltransferase</fullName>
        <ecNumber evidence="5">2.1.1.64</ecNumber>
    </alternativeName>
</protein>
<comment type="catalytic activity">
    <reaction evidence="5">
        <text>a 3-demethylubiquinol + S-adenosyl-L-methionine = a ubiquinol + S-adenosyl-L-homocysteine + H(+)</text>
        <dbReference type="Rhea" id="RHEA:44380"/>
        <dbReference type="Rhea" id="RHEA-COMP:9566"/>
        <dbReference type="Rhea" id="RHEA-COMP:10914"/>
        <dbReference type="ChEBI" id="CHEBI:15378"/>
        <dbReference type="ChEBI" id="CHEBI:17976"/>
        <dbReference type="ChEBI" id="CHEBI:57856"/>
        <dbReference type="ChEBI" id="CHEBI:59789"/>
        <dbReference type="ChEBI" id="CHEBI:84422"/>
        <dbReference type="EC" id="2.1.1.64"/>
    </reaction>
</comment>
<evidence type="ECO:0000256" key="4">
    <source>
        <dbReference type="ARBA" id="ARBA00022691"/>
    </source>
</evidence>
<dbReference type="GO" id="GO:0032259">
    <property type="term" value="P:methylation"/>
    <property type="evidence" value="ECO:0007669"/>
    <property type="project" value="UniProtKB-KW"/>
</dbReference>
<keyword evidence="4 5" id="KW-0949">S-adenosyl-L-methionine</keyword>
<dbReference type="Gene3D" id="3.40.50.150">
    <property type="entry name" value="Vaccinia Virus protein VP39"/>
    <property type="match status" value="1"/>
</dbReference>
<evidence type="ECO:0000313" key="8">
    <source>
        <dbReference type="Proteomes" id="UP000033203"/>
    </source>
</evidence>
<dbReference type="GO" id="GO:0061542">
    <property type="term" value="F:3-demethylubiquinol 3-O-methyltransferase activity"/>
    <property type="evidence" value="ECO:0007669"/>
    <property type="project" value="UniProtKB-UniRule"/>
</dbReference>
<dbReference type="InterPro" id="IPR010233">
    <property type="entry name" value="UbiG_MeTrfase"/>
</dbReference>
<dbReference type="HAMAP" id="MF_00472">
    <property type="entry name" value="UbiG"/>
    <property type="match status" value="1"/>
</dbReference>
<dbReference type="EC" id="2.1.1.222" evidence="5"/>
<evidence type="ECO:0000256" key="2">
    <source>
        <dbReference type="ARBA" id="ARBA00022679"/>
    </source>
</evidence>
<comment type="pathway">
    <text evidence="5">Cofactor biosynthesis; ubiquinone biosynthesis.</text>
</comment>
<evidence type="ECO:0000256" key="5">
    <source>
        <dbReference type="HAMAP-Rule" id="MF_00472"/>
    </source>
</evidence>
<reference evidence="7 8" key="1">
    <citation type="submission" date="2015-01" db="EMBL/GenBank/DDBJ databases">
        <title>Genome of Sphingomonas taxi strain 30a.</title>
        <authorList>
            <person name="Eevers N."/>
            <person name="Van Hamme J."/>
            <person name="Bottos E."/>
            <person name="Weyens N."/>
            <person name="Vangronsveld J."/>
        </authorList>
    </citation>
    <scope>NUCLEOTIDE SEQUENCE [LARGE SCALE GENOMIC DNA]</scope>
    <source>
        <strain evidence="7 8">30a</strain>
    </source>
</reference>
<dbReference type="EC" id="2.1.1.64" evidence="5"/>
<dbReference type="AlphaFoldDB" id="A0A0D1MEZ5"/>
<evidence type="ECO:0000256" key="6">
    <source>
        <dbReference type="SAM" id="MobiDB-lite"/>
    </source>
</evidence>
<organism evidence="7 8">
    <name type="scientific">Sphingomonas melonis</name>
    <dbReference type="NCBI Taxonomy" id="152682"/>
    <lineage>
        <taxon>Bacteria</taxon>
        <taxon>Pseudomonadati</taxon>
        <taxon>Pseudomonadota</taxon>
        <taxon>Alphaproteobacteria</taxon>
        <taxon>Sphingomonadales</taxon>
        <taxon>Sphingomonadaceae</taxon>
        <taxon>Sphingomonas</taxon>
    </lineage>
</organism>
<comment type="caution">
    <text evidence="7">The sequence shown here is derived from an EMBL/GenBank/DDBJ whole genome shotgun (WGS) entry which is preliminary data.</text>
</comment>
<comment type="similarity">
    <text evidence="5">Belongs to the methyltransferase superfamily. UbiG/COQ3 family.</text>
</comment>
<comment type="catalytic activity">
    <reaction evidence="5">
        <text>a 3-(all-trans-polyprenyl)benzene-1,2-diol + S-adenosyl-L-methionine = a 2-methoxy-6-(all-trans-polyprenyl)phenol + S-adenosyl-L-homocysteine + H(+)</text>
        <dbReference type="Rhea" id="RHEA:31411"/>
        <dbReference type="Rhea" id="RHEA-COMP:9550"/>
        <dbReference type="Rhea" id="RHEA-COMP:9551"/>
        <dbReference type="ChEBI" id="CHEBI:15378"/>
        <dbReference type="ChEBI" id="CHEBI:57856"/>
        <dbReference type="ChEBI" id="CHEBI:59789"/>
        <dbReference type="ChEBI" id="CHEBI:62729"/>
        <dbReference type="ChEBI" id="CHEBI:62731"/>
        <dbReference type="EC" id="2.1.1.222"/>
    </reaction>
</comment>
<keyword evidence="7" id="KW-0830">Ubiquinone</keyword>
<feature type="binding site" evidence="5">
    <location>
        <position position="144"/>
    </location>
    <ligand>
        <name>S-adenosyl-L-methionine</name>
        <dbReference type="ChEBI" id="CHEBI:59789"/>
    </ligand>
</feature>
<keyword evidence="3 5" id="KW-0831">Ubiquinone biosynthesis</keyword>
<proteinExistence type="inferred from homology"/>
<evidence type="ECO:0000313" key="7">
    <source>
        <dbReference type="EMBL" id="KIU26266.1"/>
    </source>
</evidence>
<dbReference type="NCBIfam" id="TIGR01983">
    <property type="entry name" value="UbiG"/>
    <property type="match status" value="1"/>
</dbReference>
<dbReference type="Pfam" id="PF13489">
    <property type="entry name" value="Methyltransf_23"/>
    <property type="match status" value="1"/>
</dbReference>
<dbReference type="PANTHER" id="PTHR43464:SF19">
    <property type="entry name" value="UBIQUINONE BIOSYNTHESIS O-METHYLTRANSFERASE, MITOCHONDRIAL"/>
    <property type="match status" value="1"/>
</dbReference>
<dbReference type="UniPathway" id="UPA00232"/>
<dbReference type="PROSITE" id="PS00163">
    <property type="entry name" value="FUMARATE_LYASES"/>
    <property type="match status" value="1"/>
</dbReference>
<feature type="binding site" evidence="5">
    <location>
        <position position="83"/>
    </location>
    <ligand>
        <name>S-adenosyl-L-methionine</name>
        <dbReference type="ChEBI" id="CHEBI:59789"/>
    </ligand>
</feature>
<feature type="region of interest" description="Disordered" evidence="6">
    <location>
        <begin position="1"/>
        <end position="23"/>
    </location>
</feature>
<feature type="binding site" evidence="5">
    <location>
        <position position="52"/>
    </location>
    <ligand>
        <name>S-adenosyl-L-methionine</name>
        <dbReference type="ChEBI" id="CHEBI:59789"/>
    </ligand>
</feature>
<dbReference type="InterPro" id="IPR020557">
    <property type="entry name" value="Fumarate_lyase_CS"/>
</dbReference>
<dbReference type="CDD" id="cd02440">
    <property type="entry name" value="AdoMet_MTases"/>
    <property type="match status" value="1"/>
</dbReference>
<dbReference type="SUPFAM" id="SSF53335">
    <property type="entry name" value="S-adenosyl-L-methionine-dependent methyltransferases"/>
    <property type="match status" value="1"/>
</dbReference>
<comment type="function">
    <text evidence="5">O-methyltransferase that catalyzes the 2 O-methylation steps in the ubiquinone biosynthetic pathway.</text>
</comment>
<keyword evidence="2 5" id="KW-0808">Transferase</keyword>
<dbReference type="GO" id="GO:0102208">
    <property type="term" value="F:2-polyprenyl-6-hydroxyphenol methylase activity"/>
    <property type="evidence" value="ECO:0007669"/>
    <property type="project" value="UniProtKB-EC"/>
</dbReference>
<dbReference type="InterPro" id="IPR029063">
    <property type="entry name" value="SAM-dependent_MTases_sf"/>
</dbReference>